<sequence length="902" mass="104082">MKVKGIKRFTLKNTILKYLLVVGFSALLIACSTKKNSFTRRAYHSVTTEFNVLYNGQIAFDKGVEDLKVTYKDNFWDILPVERMQEKTEAILPGQTKNANFERAETKATKAIQKHSMNIDGGEKNPQMDEAHLLLGKARYYDNRFLPALEAFNYILYKYPTSDKIYEAKIWREKTNIRLENDAQAIKNLKMLLKDKRLKGQVHADANAILAQAYLNTNIKDTAIAKLKIARELTEQKEEQARYSFILGQLYESLNYPDSAYAAFQEVIDMKRKSPRRYVIWAHAKQAQQFDYKNGDTLAFSEKYDKLLKDRENRPYLDVINHQKGLFYDKLDKKSDAKKYYNKSLRSVSQDNYLMATNYRNLAAIYFEDAKYKSAGKYYDSTMTKLDMKSREYFAIKKKRENLDDVIKYEDIIHLNDSILKVVAMNDNDRRNFYEAHISKLKIEDERKALEAAKKAEKETLQQQQNPGDTQIMKPGTNDPQGVKGGKMMPPSGDPVSMEPPSMVSPTLQTRGSDGQSNFYFYNPTTVAYGKSEFRKKWGNRKLKEDWRWTSMSDTSNDNQDNTEEVIADEVVKVDENPLVKTEKPEYSADFYLSQLPTEQKVIDSLARDRNFAYFQLGNIYKEKFKEYELAASKLETLLAQKPEERLILPTKYNLYKIYEIIHPLKAEAMKQEIISGYPNSHYAQILQNSAVQITDSPAMVYGTLFKQYEKGDYQETLKQTELMLQNFAGDEMAPKFELLRARIIARLEGVSEYKKALTAIAQNYPTIDEGKQADALVKNDIPKLEALELGKGTPASWKIVYQIPYPNASDTKVKVLNEKLQKYIKDRNSEKITLSNDVYRADKSFLIVHGFSSKEGALSTISVLKDFKGYKIQDAAFVISNEDYKVIQIKKNLPEYLATIK</sequence>
<proteinExistence type="predicted"/>
<evidence type="ECO:0008006" key="4">
    <source>
        <dbReference type="Google" id="ProtNLM"/>
    </source>
</evidence>
<dbReference type="eggNOG" id="COG0457">
    <property type="taxonomic scope" value="Bacteria"/>
</dbReference>
<dbReference type="EMBL" id="FMTY01000006">
    <property type="protein sequence ID" value="SCX16178.1"/>
    <property type="molecule type" value="Genomic_DNA"/>
</dbReference>
<evidence type="ECO:0000313" key="2">
    <source>
        <dbReference type="EMBL" id="SCX16178.1"/>
    </source>
</evidence>
<dbReference type="STRING" id="329186.SAMN02927925_02347"/>
<evidence type="ECO:0000313" key="3">
    <source>
        <dbReference type="Proteomes" id="UP000182124"/>
    </source>
</evidence>
<organism evidence="2 3">
    <name type="scientific">Flavobacterium saliperosum</name>
    <dbReference type="NCBI Taxonomy" id="329186"/>
    <lineage>
        <taxon>Bacteria</taxon>
        <taxon>Pseudomonadati</taxon>
        <taxon>Bacteroidota</taxon>
        <taxon>Flavobacteriia</taxon>
        <taxon>Flavobacteriales</taxon>
        <taxon>Flavobacteriaceae</taxon>
        <taxon>Flavobacterium</taxon>
    </lineage>
</organism>
<dbReference type="InterPro" id="IPR011990">
    <property type="entry name" value="TPR-like_helical_dom_sf"/>
</dbReference>
<dbReference type="PROSITE" id="PS51257">
    <property type="entry name" value="PROKAR_LIPOPROTEIN"/>
    <property type="match status" value="1"/>
</dbReference>
<accession>A0A1G4W3P3</accession>
<dbReference type="AlphaFoldDB" id="A0A1G4W3P3"/>
<dbReference type="InterPro" id="IPR019734">
    <property type="entry name" value="TPR_rpt"/>
</dbReference>
<protein>
    <recommendedName>
        <fullName evidence="4">Protein involved in gliding motility SprE</fullName>
    </recommendedName>
</protein>
<dbReference type="Proteomes" id="UP000182124">
    <property type="component" value="Unassembled WGS sequence"/>
</dbReference>
<feature type="region of interest" description="Disordered" evidence="1">
    <location>
        <begin position="454"/>
        <end position="515"/>
    </location>
</feature>
<name>A0A1G4W3P3_9FLAO</name>
<dbReference type="SMART" id="SM00028">
    <property type="entry name" value="TPR"/>
    <property type="match status" value="5"/>
</dbReference>
<feature type="compositionally biased region" description="Low complexity" evidence="1">
    <location>
        <begin position="495"/>
        <end position="506"/>
    </location>
</feature>
<gene>
    <name evidence="2" type="ORF">SAMN02927925_02347</name>
</gene>
<dbReference type="Gene3D" id="1.25.40.10">
    <property type="entry name" value="Tetratricopeptide repeat domain"/>
    <property type="match status" value="3"/>
</dbReference>
<dbReference type="SUPFAM" id="SSF48452">
    <property type="entry name" value="TPR-like"/>
    <property type="match status" value="2"/>
</dbReference>
<reference evidence="2 3" key="1">
    <citation type="submission" date="2016-10" db="EMBL/GenBank/DDBJ databases">
        <authorList>
            <person name="de Groot N.N."/>
        </authorList>
    </citation>
    <scope>NUCLEOTIDE SEQUENCE [LARGE SCALE GENOMIC DNA]</scope>
    <source>
        <strain evidence="2 3">CGMCC 1.3801</strain>
    </source>
</reference>
<evidence type="ECO:0000256" key="1">
    <source>
        <dbReference type="SAM" id="MobiDB-lite"/>
    </source>
</evidence>